<gene>
    <name evidence="3" type="ORF">WPS_26440</name>
</gene>
<keyword evidence="4" id="KW-1185">Reference proteome</keyword>
<dbReference type="InterPro" id="IPR001279">
    <property type="entry name" value="Metallo-B-lactamas"/>
</dbReference>
<dbReference type="Proteomes" id="UP001317532">
    <property type="component" value="Chromosome"/>
</dbReference>
<dbReference type="KEGG" id="vab:WPS_26440"/>
<dbReference type="InterPro" id="IPR044528">
    <property type="entry name" value="POD-like_MBL-fold"/>
</dbReference>
<evidence type="ECO:0000256" key="1">
    <source>
        <dbReference type="ARBA" id="ARBA00022723"/>
    </source>
</evidence>
<name>A0AAN1XXT8_UNVUL</name>
<dbReference type="InterPro" id="IPR036866">
    <property type="entry name" value="RibonucZ/Hydroxyglut_hydro"/>
</dbReference>
<dbReference type="GO" id="GO:0006749">
    <property type="term" value="P:glutathione metabolic process"/>
    <property type="evidence" value="ECO:0007669"/>
    <property type="project" value="InterPro"/>
</dbReference>
<dbReference type="PANTHER" id="PTHR43084:SF1">
    <property type="entry name" value="PERSULFIDE DIOXYGENASE ETHE1, MITOCHONDRIAL"/>
    <property type="match status" value="1"/>
</dbReference>
<evidence type="ECO:0000313" key="3">
    <source>
        <dbReference type="EMBL" id="BDE07368.1"/>
    </source>
</evidence>
<dbReference type="AlphaFoldDB" id="A0AAN1XXT8"/>
<dbReference type="SUPFAM" id="SSF56281">
    <property type="entry name" value="Metallo-hydrolase/oxidoreductase"/>
    <property type="match status" value="1"/>
</dbReference>
<accession>A0AAN1XXT8</accession>
<dbReference type="CDD" id="cd07724">
    <property type="entry name" value="POD-like_MBL-fold"/>
    <property type="match status" value="1"/>
</dbReference>
<feature type="domain" description="Metallo-beta-lactamase" evidence="2">
    <location>
        <begin position="4"/>
        <end position="132"/>
    </location>
</feature>
<organism evidence="3 4">
    <name type="scientific">Vulcanimicrobium alpinum</name>
    <dbReference type="NCBI Taxonomy" id="3016050"/>
    <lineage>
        <taxon>Bacteria</taxon>
        <taxon>Bacillati</taxon>
        <taxon>Vulcanimicrobiota</taxon>
        <taxon>Vulcanimicrobiia</taxon>
        <taxon>Vulcanimicrobiales</taxon>
        <taxon>Vulcanimicrobiaceae</taxon>
        <taxon>Vulcanimicrobium</taxon>
    </lineage>
</organism>
<dbReference type="PANTHER" id="PTHR43084">
    <property type="entry name" value="PERSULFIDE DIOXYGENASE ETHE1"/>
    <property type="match status" value="1"/>
</dbReference>
<dbReference type="SMART" id="SM00849">
    <property type="entry name" value="Lactamase_B"/>
    <property type="match status" value="1"/>
</dbReference>
<dbReference type="Pfam" id="PF00753">
    <property type="entry name" value="Lactamase_B"/>
    <property type="match status" value="1"/>
</dbReference>
<keyword evidence="1" id="KW-0479">Metal-binding</keyword>
<dbReference type="InterPro" id="IPR051682">
    <property type="entry name" value="Mito_Persulfide_Diox"/>
</dbReference>
<evidence type="ECO:0000259" key="2">
    <source>
        <dbReference type="SMART" id="SM00849"/>
    </source>
</evidence>
<sequence length="193" mass="20643">MKIEAVFATHVHADHRSGARALADRTGATLYQHRSAALAYPFAPLDDGTEISLGNVVIRAMHTPGHTPESVCLLVTDRTRAAEPWFVLTGDTLFVGDVGRPDFGGDDAGRSLYASLQRLLALPDHVEVYPAHISGSPCGRAMSGKPSSTIGFERRFNAALQAPDRDAFVAMLFEGLPEKPASFAEMIAANRAG</sequence>
<dbReference type="GO" id="GO:0050313">
    <property type="term" value="F:sulfur dioxygenase activity"/>
    <property type="evidence" value="ECO:0007669"/>
    <property type="project" value="InterPro"/>
</dbReference>
<protein>
    <submittedName>
        <fullName evidence="3">MBL fold metallo-hydrolase</fullName>
    </submittedName>
</protein>
<dbReference type="Gene3D" id="3.60.15.10">
    <property type="entry name" value="Ribonuclease Z/Hydroxyacylglutathione hydrolase-like"/>
    <property type="match status" value="1"/>
</dbReference>
<evidence type="ECO:0000313" key="4">
    <source>
        <dbReference type="Proteomes" id="UP001317532"/>
    </source>
</evidence>
<dbReference type="GO" id="GO:0046872">
    <property type="term" value="F:metal ion binding"/>
    <property type="evidence" value="ECO:0007669"/>
    <property type="project" value="UniProtKB-KW"/>
</dbReference>
<dbReference type="GO" id="GO:0070813">
    <property type="term" value="P:hydrogen sulfide metabolic process"/>
    <property type="evidence" value="ECO:0007669"/>
    <property type="project" value="TreeGrafter"/>
</dbReference>
<proteinExistence type="predicted"/>
<reference evidence="3 4" key="1">
    <citation type="journal article" date="2022" name="ISME Commun">
        <title>Vulcanimicrobium alpinus gen. nov. sp. nov., the first cultivated representative of the candidate phylum 'Eremiobacterota', is a metabolically versatile aerobic anoxygenic phototroph.</title>
        <authorList>
            <person name="Yabe S."/>
            <person name="Muto K."/>
            <person name="Abe K."/>
            <person name="Yokota A."/>
            <person name="Staudigel H."/>
            <person name="Tebo B.M."/>
        </authorList>
    </citation>
    <scope>NUCLEOTIDE SEQUENCE [LARGE SCALE GENOMIC DNA]</scope>
    <source>
        <strain evidence="3 4">WC8-2</strain>
    </source>
</reference>
<dbReference type="EMBL" id="AP025523">
    <property type="protein sequence ID" value="BDE07368.1"/>
    <property type="molecule type" value="Genomic_DNA"/>
</dbReference>